<proteinExistence type="inferred from homology"/>
<feature type="transmembrane region" description="Helical" evidence="2">
    <location>
        <begin position="79"/>
        <end position="100"/>
    </location>
</feature>
<feature type="transmembrane region" description="Helical" evidence="2">
    <location>
        <begin position="281"/>
        <end position="305"/>
    </location>
</feature>
<dbReference type="GO" id="GO:0016740">
    <property type="term" value="F:transferase activity"/>
    <property type="evidence" value="ECO:0007669"/>
    <property type="project" value="UniProtKB-KW"/>
</dbReference>
<dbReference type="EMBL" id="JACRSZ010000015">
    <property type="protein sequence ID" value="MBC8574100.1"/>
    <property type="molecule type" value="Genomic_DNA"/>
</dbReference>
<feature type="domain" description="Bacterial sugar transferase" evidence="3">
    <location>
        <begin position="276"/>
        <end position="409"/>
    </location>
</feature>
<comment type="caution">
    <text evidence="4">The sequence shown here is derived from an EMBL/GenBank/DDBJ whole genome shotgun (WGS) entry which is preliminary data.</text>
</comment>
<keyword evidence="2" id="KW-1133">Transmembrane helix</keyword>
<evidence type="ECO:0000313" key="4">
    <source>
        <dbReference type="EMBL" id="MBC8574100.1"/>
    </source>
</evidence>
<keyword evidence="2" id="KW-0472">Membrane</keyword>
<keyword evidence="4" id="KW-0808">Transferase</keyword>
<dbReference type="PANTHER" id="PTHR30576:SF0">
    <property type="entry name" value="UNDECAPRENYL-PHOSPHATE N-ACETYLGALACTOSAMINYL 1-PHOSPHATE TRANSFERASE-RELATED"/>
    <property type="match status" value="1"/>
</dbReference>
<evidence type="ECO:0000256" key="2">
    <source>
        <dbReference type="SAM" id="Phobius"/>
    </source>
</evidence>
<reference evidence="4 5" key="1">
    <citation type="submission" date="2020-08" db="EMBL/GenBank/DDBJ databases">
        <title>Genome public.</title>
        <authorList>
            <person name="Liu C."/>
            <person name="Sun Q."/>
        </authorList>
    </citation>
    <scope>NUCLEOTIDE SEQUENCE [LARGE SCALE GENOMIC DNA]</scope>
    <source>
        <strain evidence="4 5">NSJ-46</strain>
    </source>
</reference>
<dbReference type="Pfam" id="PF13727">
    <property type="entry name" value="CoA_binding_3"/>
    <property type="match status" value="1"/>
</dbReference>
<protein>
    <submittedName>
        <fullName evidence="4">Sugar transferase</fullName>
    </submittedName>
</protein>
<feature type="transmembrane region" description="Helical" evidence="2">
    <location>
        <begin position="45"/>
        <end position="67"/>
    </location>
</feature>
<name>A0ABR7NCH1_9FIRM</name>
<keyword evidence="5" id="KW-1185">Reference proteome</keyword>
<dbReference type="Gene3D" id="3.40.50.720">
    <property type="entry name" value="NAD(P)-binding Rossmann-like Domain"/>
    <property type="match status" value="1"/>
</dbReference>
<accession>A0ABR7NCH1</accession>
<dbReference type="PANTHER" id="PTHR30576">
    <property type="entry name" value="COLANIC BIOSYNTHESIS UDP-GLUCOSE LIPID CARRIER TRANSFERASE"/>
    <property type="match status" value="1"/>
</dbReference>
<dbReference type="Pfam" id="PF02397">
    <property type="entry name" value="Bac_transf"/>
    <property type="match status" value="1"/>
</dbReference>
<dbReference type="Proteomes" id="UP000657421">
    <property type="component" value="Unassembled WGS sequence"/>
</dbReference>
<feature type="transmembrane region" description="Helical" evidence="2">
    <location>
        <begin position="106"/>
        <end position="125"/>
    </location>
</feature>
<organism evidence="4 5">
    <name type="scientific">Jingyaoa shaoxingensis</name>
    <dbReference type="NCBI Taxonomy" id="2763671"/>
    <lineage>
        <taxon>Bacteria</taxon>
        <taxon>Bacillati</taxon>
        <taxon>Bacillota</taxon>
        <taxon>Clostridia</taxon>
        <taxon>Lachnospirales</taxon>
        <taxon>Lachnospiraceae</taxon>
        <taxon>Jingyaoa</taxon>
    </lineage>
</organism>
<feature type="transmembrane region" description="Helical" evidence="2">
    <location>
        <begin position="12"/>
        <end position="33"/>
    </location>
</feature>
<evidence type="ECO:0000259" key="3">
    <source>
        <dbReference type="Pfam" id="PF02397"/>
    </source>
</evidence>
<comment type="similarity">
    <text evidence="1">Belongs to the bacterial sugar transferase family.</text>
</comment>
<sequence length="425" mass="48359">MYKKESTGWIKHVDFIILDMICLQIAFVLAYALRIHKLDLYGIILYRNMAIFIEVANMLIMFALGTMKNVLKRGHYRNFVMTLQQGVILGAMSILYLFMIQEGQQYSRMIMISTIVIYILLTYLVRELWKYNIRKKMQDGGNRSLLMVVSEDVAHATVENMKTNNYARYTLAGLVIIDKEMTGQYIDGVEVVADVENAAEYVCKQWIDEVLIVTSDAVPYPKELIEQFTETGVTVHLNLAKIQNVPGKKQFVEKIGDYTVLTTSINYASTRELMLKRLMDIVGGIAGCLITGILFLFVAPAIYIASPGPIFFAQERVGKNGKRFKMYKFRSMYLDAEERKAELMKDNKLGDGKMFKMDFDPRVIGNKILPDGTHKTGIGDFIRRTSIDEFPQFFNVLKGDMSIIGVRDIIGTTRENSSIYAACVA</sequence>
<dbReference type="InterPro" id="IPR003362">
    <property type="entry name" value="Bact_transf"/>
</dbReference>
<gene>
    <name evidence="4" type="ORF">H8716_13565</name>
</gene>
<evidence type="ECO:0000256" key="1">
    <source>
        <dbReference type="ARBA" id="ARBA00006464"/>
    </source>
</evidence>
<evidence type="ECO:0000313" key="5">
    <source>
        <dbReference type="Proteomes" id="UP000657421"/>
    </source>
</evidence>
<keyword evidence="2" id="KW-0812">Transmembrane</keyword>
<dbReference type="RefSeq" id="WP_249309615.1">
    <property type="nucleotide sequence ID" value="NZ_JACRSZ010000015.1"/>
</dbReference>